<dbReference type="GO" id="GO:0004867">
    <property type="term" value="F:serine-type endopeptidase inhibitor activity"/>
    <property type="evidence" value="ECO:0007669"/>
    <property type="project" value="UniProtKB-KW"/>
</dbReference>
<dbReference type="InterPro" id="IPR042185">
    <property type="entry name" value="Serpin_sf_2"/>
</dbReference>
<feature type="domain" description="Serpin" evidence="5">
    <location>
        <begin position="20"/>
        <end position="382"/>
    </location>
</feature>
<keyword evidence="2" id="KW-0646">Protease inhibitor</keyword>
<dbReference type="SUPFAM" id="SSF56574">
    <property type="entry name" value="Serpins"/>
    <property type="match status" value="1"/>
</dbReference>
<evidence type="ECO:0000256" key="4">
    <source>
        <dbReference type="RuleBase" id="RU000411"/>
    </source>
</evidence>
<keyword evidence="3" id="KW-0722">Serine protease inhibitor</keyword>
<keyword evidence="7" id="KW-1185">Reference proteome</keyword>
<reference evidence="6 7" key="1">
    <citation type="submission" date="2019-08" db="EMBL/GenBank/DDBJ databases">
        <authorList>
            <person name="Alioto T."/>
            <person name="Alioto T."/>
            <person name="Gomez Garrido J."/>
        </authorList>
    </citation>
    <scope>NUCLEOTIDE SEQUENCE [LARGE SCALE GENOMIC DNA]</scope>
</reference>
<dbReference type="EMBL" id="CABPRJ010001446">
    <property type="protein sequence ID" value="VVC37411.1"/>
    <property type="molecule type" value="Genomic_DNA"/>
</dbReference>
<proteinExistence type="inferred from homology"/>
<evidence type="ECO:0000259" key="5">
    <source>
        <dbReference type="SMART" id="SM00093"/>
    </source>
</evidence>
<protein>
    <submittedName>
        <fullName evidence="6">Serpin domain</fullName>
    </submittedName>
</protein>
<evidence type="ECO:0000256" key="3">
    <source>
        <dbReference type="ARBA" id="ARBA00022900"/>
    </source>
</evidence>
<dbReference type="OrthoDB" id="671595at2759"/>
<dbReference type="AlphaFoldDB" id="A0A5E4N1K3"/>
<dbReference type="Pfam" id="PF00079">
    <property type="entry name" value="Serpin"/>
    <property type="match status" value="1"/>
</dbReference>
<organism evidence="6 7">
    <name type="scientific">Cinara cedri</name>
    <dbReference type="NCBI Taxonomy" id="506608"/>
    <lineage>
        <taxon>Eukaryota</taxon>
        <taxon>Metazoa</taxon>
        <taxon>Ecdysozoa</taxon>
        <taxon>Arthropoda</taxon>
        <taxon>Hexapoda</taxon>
        <taxon>Insecta</taxon>
        <taxon>Pterygota</taxon>
        <taxon>Neoptera</taxon>
        <taxon>Paraneoptera</taxon>
        <taxon>Hemiptera</taxon>
        <taxon>Sternorrhyncha</taxon>
        <taxon>Aphidomorpha</taxon>
        <taxon>Aphidoidea</taxon>
        <taxon>Aphididae</taxon>
        <taxon>Lachninae</taxon>
        <taxon>Cinara</taxon>
    </lineage>
</organism>
<dbReference type="InterPro" id="IPR000215">
    <property type="entry name" value="Serpin_fam"/>
</dbReference>
<evidence type="ECO:0000256" key="2">
    <source>
        <dbReference type="ARBA" id="ARBA00022690"/>
    </source>
</evidence>
<dbReference type="PANTHER" id="PTHR11461">
    <property type="entry name" value="SERINE PROTEASE INHIBITOR, SERPIN"/>
    <property type="match status" value="1"/>
</dbReference>
<dbReference type="Gene3D" id="3.30.497.10">
    <property type="entry name" value="Antithrombin, subunit I, domain 2"/>
    <property type="match status" value="1"/>
</dbReference>
<evidence type="ECO:0000256" key="1">
    <source>
        <dbReference type="ARBA" id="ARBA00009500"/>
    </source>
</evidence>
<gene>
    <name evidence="6" type="ORF">CINCED_3A011334</name>
</gene>
<dbReference type="PANTHER" id="PTHR11461:SF211">
    <property type="entry name" value="GH10112P-RELATED"/>
    <property type="match status" value="1"/>
</dbReference>
<sequence length="384" mass="43163">MGVVPAEPFQYTNAANNFSFSLFKELSANAEGNVFASTYSVNLLLLLLTIGAQTKTGQQLKSLLRLPKESTQYEEISAFIEKTQDTFHNSLTIANAIFSDKSFELSADYENQVRGYLKSEVKKIDFSGNPLAGESEINEWTNKKTNGKINKLFDSGTIDSSTVMVLASAVYFKNKWTNQFKETKKSKWCLTAKDHIDIQMMHQTGEFTYYKDDQNKFAAVSLPYANGGYKMLVLLPDNMDGVKALENYFLSDSSHFYNLLEKLTVHKVVLTLPKFKFESKFDLKSSLNNLDCGEMFTSKADFSKMSSSGRSNLKVDKIQHKSYVDVNEEGTEAAAVTGASIVLYSAHRYFNLKTVNFHACHPFLFIIVQGTDIIFMGKLVNPNV</sequence>
<evidence type="ECO:0000313" key="6">
    <source>
        <dbReference type="EMBL" id="VVC37411.1"/>
    </source>
</evidence>
<evidence type="ECO:0000313" key="7">
    <source>
        <dbReference type="Proteomes" id="UP000325440"/>
    </source>
</evidence>
<dbReference type="CDD" id="cd00172">
    <property type="entry name" value="serpin"/>
    <property type="match status" value="1"/>
</dbReference>
<name>A0A5E4N1K3_9HEMI</name>
<dbReference type="InterPro" id="IPR023796">
    <property type="entry name" value="Serpin_dom"/>
</dbReference>
<dbReference type="InterPro" id="IPR036186">
    <property type="entry name" value="Serpin_sf"/>
</dbReference>
<accession>A0A5E4N1K3</accession>
<dbReference type="InterPro" id="IPR042178">
    <property type="entry name" value="Serpin_sf_1"/>
</dbReference>
<dbReference type="SMART" id="SM00093">
    <property type="entry name" value="SERPIN"/>
    <property type="match status" value="1"/>
</dbReference>
<dbReference type="Proteomes" id="UP000325440">
    <property type="component" value="Unassembled WGS sequence"/>
</dbReference>
<comment type="similarity">
    <text evidence="1 4">Belongs to the serpin family.</text>
</comment>
<dbReference type="Gene3D" id="2.30.39.10">
    <property type="entry name" value="Alpha-1-antitrypsin, domain 1"/>
    <property type="match status" value="1"/>
</dbReference>
<dbReference type="GO" id="GO:0005615">
    <property type="term" value="C:extracellular space"/>
    <property type="evidence" value="ECO:0007669"/>
    <property type="project" value="InterPro"/>
</dbReference>